<name>A0A7G3GB22_9NEIS</name>
<reference evidence="1 2" key="1">
    <citation type="submission" date="2018-01" db="EMBL/GenBank/DDBJ databases">
        <title>Genome sequence of Iodobacter sp. strain PCH194 isolated from Indian Trans-Himalaya.</title>
        <authorList>
            <person name="Kumar V."/>
            <person name="Thakur V."/>
            <person name="Kumar S."/>
            <person name="Singh D."/>
        </authorList>
    </citation>
    <scope>NUCLEOTIDE SEQUENCE [LARGE SCALE GENOMIC DNA]</scope>
    <source>
        <strain evidence="1 2">PCH194</strain>
    </source>
</reference>
<organism evidence="1 2">
    <name type="scientific">Iodobacter fluviatilis</name>
    <dbReference type="NCBI Taxonomy" id="537"/>
    <lineage>
        <taxon>Bacteria</taxon>
        <taxon>Pseudomonadati</taxon>
        <taxon>Pseudomonadota</taxon>
        <taxon>Betaproteobacteria</taxon>
        <taxon>Neisseriales</taxon>
        <taxon>Chitinibacteraceae</taxon>
        <taxon>Iodobacter</taxon>
    </lineage>
</organism>
<evidence type="ECO:0000313" key="2">
    <source>
        <dbReference type="Proteomes" id="UP000515917"/>
    </source>
</evidence>
<dbReference type="EMBL" id="CP025781">
    <property type="protein sequence ID" value="QBC44446.1"/>
    <property type="molecule type" value="Genomic_DNA"/>
</dbReference>
<keyword evidence="2" id="KW-1185">Reference proteome</keyword>
<evidence type="ECO:0000313" key="1">
    <source>
        <dbReference type="EMBL" id="QBC44446.1"/>
    </source>
</evidence>
<accession>A0A7G3GB22</accession>
<gene>
    <name evidence="1" type="ORF">C1H71_13505</name>
</gene>
<dbReference type="KEGG" id="ifl:C1H71_13505"/>
<protein>
    <submittedName>
        <fullName evidence="1">Uncharacterized protein</fullName>
    </submittedName>
</protein>
<dbReference type="Proteomes" id="UP000515917">
    <property type="component" value="Chromosome"/>
</dbReference>
<sequence>MDHMQRNQMGTWLRDWAGSKLFSLSADGEVLVQMQGRLQLLRDRSASTHLAKTRCAAMPKTELAELVQRQAAWMGKKLFTLADFSSEGVFLPHTPSLAASVVPLGLSQCAERMP</sequence>
<proteinExistence type="predicted"/>
<dbReference type="AlphaFoldDB" id="A0A7G3GB22"/>